<dbReference type="AlphaFoldDB" id="A0A0A9DXX4"/>
<evidence type="ECO:0000313" key="1">
    <source>
        <dbReference type="EMBL" id="JAD91548.1"/>
    </source>
</evidence>
<protein>
    <submittedName>
        <fullName evidence="1">Uncharacterized protein</fullName>
    </submittedName>
</protein>
<reference evidence="1" key="1">
    <citation type="submission" date="2014-09" db="EMBL/GenBank/DDBJ databases">
        <authorList>
            <person name="Magalhaes I.L.F."/>
            <person name="Oliveira U."/>
            <person name="Santos F.R."/>
            <person name="Vidigal T.H.D.A."/>
            <person name="Brescovit A.D."/>
            <person name="Santos A.J."/>
        </authorList>
    </citation>
    <scope>NUCLEOTIDE SEQUENCE</scope>
    <source>
        <tissue evidence="1">Shoot tissue taken approximately 20 cm above the soil surface</tissue>
    </source>
</reference>
<organism evidence="1">
    <name type="scientific">Arundo donax</name>
    <name type="common">Giant reed</name>
    <name type="synonym">Donax arundinaceus</name>
    <dbReference type="NCBI Taxonomy" id="35708"/>
    <lineage>
        <taxon>Eukaryota</taxon>
        <taxon>Viridiplantae</taxon>
        <taxon>Streptophyta</taxon>
        <taxon>Embryophyta</taxon>
        <taxon>Tracheophyta</taxon>
        <taxon>Spermatophyta</taxon>
        <taxon>Magnoliopsida</taxon>
        <taxon>Liliopsida</taxon>
        <taxon>Poales</taxon>
        <taxon>Poaceae</taxon>
        <taxon>PACMAD clade</taxon>
        <taxon>Arundinoideae</taxon>
        <taxon>Arundineae</taxon>
        <taxon>Arundo</taxon>
    </lineage>
</organism>
<proteinExistence type="predicted"/>
<sequence length="63" mass="7167">MISPMIGKIMHRMYQRAIGTPEFSNSPNKCQIIRELPKIGVIAQMKMTHISLGCKVYVKDGFK</sequence>
<name>A0A0A9DXX4_ARUDO</name>
<reference evidence="1" key="2">
    <citation type="journal article" date="2015" name="Data Brief">
        <title>Shoot transcriptome of the giant reed, Arundo donax.</title>
        <authorList>
            <person name="Barrero R.A."/>
            <person name="Guerrero F.D."/>
            <person name="Moolhuijzen P."/>
            <person name="Goolsby J.A."/>
            <person name="Tidwell J."/>
            <person name="Bellgard S.E."/>
            <person name="Bellgard M.I."/>
        </authorList>
    </citation>
    <scope>NUCLEOTIDE SEQUENCE</scope>
    <source>
        <tissue evidence="1">Shoot tissue taken approximately 20 cm above the soil surface</tissue>
    </source>
</reference>
<accession>A0A0A9DXX4</accession>
<dbReference type="EMBL" id="GBRH01206347">
    <property type="protein sequence ID" value="JAD91548.1"/>
    <property type="molecule type" value="Transcribed_RNA"/>
</dbReference>